<dbReference type="CDD" id="cd20301">
    <property type="entry name" value="cupin_ChrR"/>
    <property type="match status" value="1"/>
</dbReference>
<evidence type="ECO:0000313" key="2">
    <source>
        <dbReference type="EMBL" id="PSL12840.1"/>
    </source>
</evidence>
<dbReference type="Gene3D" id="1.10.10.1320">
    <property type="entry name" value="Anti-sigma factor, zinc-finger domain"/>
    <property type="match status" value="1"/>
</dbReference>
<organism evidence="2 3">
    <name type="scientific">Marinobacterium halophilum</name>
    <dbReference type="NCBI Taxonomy" id="267374"/>
    <lineage>
        <taxon>Bacteria</taxon>
        <taxon>Pseudomonadati</taxon>
        <taxon>Pseudomonadota</taxon>
        <taxon>Gammaproteobacteria</taxon>
        <taxon>Oceanospirillales</taxon>
        <taxon>Oceanospirillaceae</taxon>
        <taxon>Marinobacterium</taxon>
    </lineage>
</organism>
<proteinExistence type="predicted"/>
<gene>
    <name evidence="2" type="ORF">CLV44_1159</name>
</gene>
<evidence type="ECO:0000259" key="1">
    <source>
        <dbReference type="Pfam" id="PF12973"/>
    </source>
</evidence>
<sequence>MNITHHFDDATLMAYSAGSLPQGMALLVACHLHWCPHCRERSEQTDAIGGALLNQLAPTRLNDDALNAVLARLDEPEQEFASVKHDTVSSAAAAELPAPLAQMLGKPIDQLPWKRIGYGVRQLDLELDGPGATRLLRISPGVSVPHHTHGGNELTLILRGSYNDEIGRFCMGDVADLDDDVSHQPIVDTNEDCICLIATDAPLKFSGLMGRLVQPFIGL</sequence>
<accession>A0A2P8ETN2</accession>
<protein>
    <submittedName>
        <fullName evidence="2">ChrR-like anti-ECFsigma factor</fullName>
    </submittedName>
</protein>
<keyword evidence="3" id="KW-1185">Reference proteome</keyword>
<dbReference type="InterPro" id="IPR041916">
    <property type="entry name" value="Anti_sigma_zinc_sf"/>
</dbReference>
<dbReference type="RefSeq" id="WP_106592165.1">
    <property type="nucleotide sequence ID" value="NZ_PYGI01000015.1"/>
</dbReference>
<dbReference type="InterPro" id="IPR014710">
    <property type="entry name" value="RmlC-like_jellyroll"/>
</dbReference>
<dbReference type="OrthoDB" id="2988517at2"/>
<dbReference type="SUPFAM" id="SSF51182">
    <property type="entry name" value="RmlC-like cupins"/>
    <property type="match status" value="1"/>
</dbReference>
<dbReference type="InterPro" id="IPR012807">
    <property type="entry name" value="Anti-sigma_ChrR"/>
</dbReference>
<dbReference type="EMBL" id="PYGI01000015">
    <property type="protein sequence ID" value="PSL12840.1"/>
    <property type="molecule type" value="Genomic_DNA"/>
</dbReference>
<name>A0A2P8ETN2_9GAMM</name>
<dbReference type="Gene3D" id="2.60.120.10">
    <property type="entry name" value="Jelly Rolls"/>
    <property type="match status" value="1"/>
</dbReference>
<comment type="caution">
    <text evidence="2">The sequence shown here is derived from an EMBL/GenBank/DDBJ whole genome shotgun (WGS) entry which is preliminary data.</text>
</comment>
<dbReference type="InterPro" id="IPR011051">
    <property type="entry name" value="RmlC_Cupin_sf"/>
</dbReference>
<reference evidence="2 3" key="1">
    <citation type="submission" date="2018-03" db="EMBL/GenBank/DDBJ databases">
        <title>Genomic Encyclopedia of Archaeal and Bacterial Type Strains, Phase II (KMG-II): from individual species to whole genera.</title>
        <authorList>
            <person name="Goeker M."/>
        </authorList>
    </citation>
    <scope>NUCLEOTIDE SEQUENCE [LARGE SCALE GENOMIC DNA]</scope>
    <source>
        <strain evidence="2 3">DSM 17586</strain>
    </source>
</reference>
<dbReference type="InterPro" id="IPR025979">
    <property type="entry name" value="ChrR-like_cupin_dom"/>
</dbReference>
<dbReference type="Pfam" id="PF12973">
    <property type="entry name" value="Cupin_7"/>
    <property type="match status" value="1"/>
</dbReference>
<dbReference type="Proteomes" id="UP000242133">
    <property type="component" value="Unassembled WGS sequence"/>
</dbReference>
<dbReference type="NCBIfam" id="TIGR02451">
    <property type="entry name" value="anti_sig_ChrR"/>
    <property type="match status" value="1"/>
</dbReference>
<dbReference type="AlphaFoldDB" id="A0A2P8ETN2"/>
<feature type="domain" description="ChrR-like cupin" evidence="1">
    <location>
        <begin position="108"/>
        <end position="199"/>
    </location>
</feature>
<evidence type="ECO:0000313" key="3">
    <source>
        <dbReference type="Proteomes" id="UP000242133"/>
    </source>
</evidence>